<evidence type="ECO:0000313" key="2">
    <source>
        <dbReference type="Proteomes" id="UP000702209"/>
    </source>
</evidence>
<organism evidence="1 2">
    <name type="scientific">Nocardia amamiensis</name>
    <dbReference type="NCBI Taxonomy" id="404578"/>
    <lineage>
        <taxon>Bacteria</taxon>
        <taxon>Bacillati</taxon>
        <taxon>Actinomycetota</taxon>
        <taxon>Actinomycetes</taxon>
        <taxon>Mycobacteriales</taxon>
        <taxon>Nocardiaceae</taxon>
        <taxon>Nocardia</taxon>
    </lineage>
</organism>
<protein>
    <submittedName>
        <fullName evidence="1">Uncharacterized protein</fullName>
    </submittedName>
</protein>
<dbReference type="RefSeq" id="WP_195129586.1">
    <property type="nucleotide sequence ID" value="NZ_JADLQX010000007.1"/>
</dbReference>
<proteinExistence type="predicted"/>
<evidence type="ECO:0000313" key="1">
    <source>
        <dbReference type="EMBL" id="MBF6298277.1"/>
    </source>
</evidence>
<dbReference type="EMBL" id="JADLQX010000007">
    <property type="protein sequence ID" value="MBF6298277.1"/>
    <property type="molecule type" value="Genomic_DNA"/>
</dbReference>
<keyword evidence="2" id="KW-1185">Reference proteome</keyword>
<comment type="caution">
    <text evidence="1">The sequence shown here is derived from an EMBL/GenBank/DDBJ whole genome shotgun (WGS) entry which is preliminary data.</text>
</comment>
<name>A0ABS0CR48_9NOCA</name>
<accession>A0ABS0CR48</accession>
<sequence>MITEAELAARRDEMPLRDRVEARRALDQAAGIEYPPLTDDRAADLARLLTQ</sequence>
<gene>
    <name evidence="1" type="ORF">IU459_12065</name>
</gene>
<reference evidence="1 2" key="1">
    <citation type="submission" date="2020-10" db="EMBL/GenBank/DDBJ databases">
        <title>Identification of Nocardia species via Next-generation sequencing and recognition of intraspecies genetic diversity.</title>
        <authorList>
            <person name="Li P."/>
            <person name="Li P."/>
            <person name="Lu B."/>
        </authorList>
    </citation>
    <scope>NUCLEOTIDE SEQUENCE [LARGE SCALE GENOMIC DNA]</scope>
    <source>
        <strain evidence="1 2">BJ06-0157</strain>
    </source>
</reference>
<dbReference type="Proteomes" id="UP000702209">
    <property type="component" value="Unassembled WGS sequence"/>
</dbReference>